<dbReference type="EMBL" id="ADKM02000018">
    <property type="protein sequence ID" value="EGC04678.1"/>
    <property type="molecule type" value="Genomic_DNA"/>
</dbReference>
<dbReference type="GO" id="GO:0002926">
    <property type="term" value="P:tRNA wobble base 5-methoxycarbonylmethyl-2-thiouridinylation"/>
    <property type="evidence" value="ECO:0007669"/>
    <property type="project" value="TreeGrafter"/>
</dbReference>
<evidence type="ECO:0000256" key="4">
    <source>
        <dbReference type="ARBA" id="ARBA00022723"/>
    </source>
</evidence>
<dbReference type="Gene3D" id="3.80.30.20">
    <property type="entry name" value="tm_1862 like domain"/>
    <property type="match status" value="1"/>
</dbReference>
<name>E9S865_RUMAL</name>
<reference evidence="8 9" key="1">
    <citation type="submission" date="2011-02" db="EMBL/GenBank/DDBJ databases">
        <authorList>
            <person name="Nelson K.E."/>
            <person name="Sutton G."/>
            <person name="Torralba M."/>
            <person name="Durkin S."/>
            <person name="Harkins D."/>
            <person name="Montgomery R."/>
            <person name="Ziemer C."/>
            <person name="Klaassens E."/>
            <person name="Ocuiv P."/>
            <person name="Morrison M."/>
        </authorList>
    </citation>
    <scope>NUCLEOTIDE SEQUENCE [LARGE SCALE GENOMIC DNA]</scope>
    <source>
        <strain evidence="8 9">8</strain>
    </source>
</reference>
<proteinExistence type="predicted"/>
<dbReference type="SFLD" id="SFLDG01086">
    <property type="entry name" value="elongater_protein-like"/>
    <property type="match status" value="1"/>
</dbReference>
<dbReference type="GO" id="GO:0003824">
    <property type="term" value="F:catalytic activity"/>
    <property type="evidence" value="ECO:0007669"/>
    <property type="project" value="InterPro"/>
</dbReference>
<dbReference type="InterPro" id="IPR058240">
    <property type="entry name" value="rSAM_sf"/>
</dbReference>
<dbReference type="InterPro" id="IPR006638">
    <property type="entry name" value="Elp3/MiaA/NifB-like_rSAM"/>
</dbReference>
<evidence type="ECO:0000256" key="2">
    <source>
        <dbReference type="ARBA" id="ARBA00022485"/>
    </source>
</evidence>
<dbReference type="Pfam" id="PF16199">
    <property type="entry name" value="Radical_SAM_C"/>
    <property type="match status" value="1"/>
</dbReference>
<dbReference type="STRING" id="246199.CUS_7441"/>
<dbReference type="GO" id="GO:0005737">
    <property type="term" value="C:cytoplasm"/>
    <property type="evidence" value="ECO:0007669"/>
    <property type="project" value="TreeGrafter"/>
</dbReference>
<dbReference type="GO" id="GO:0046872">
    <property type="term" value="F:metal ion binding"/>
    <property type="evidence" value="ECO:0007669"/>
    <property type="project" value="UniProtKB-KW"/>
</dbReference>
<gene>
    <name evidence="8" type="ORF">CUS_7441</name>
</gene>
<keyword evidence="2" id="KW-0004">4Fe-4S</keyword>
<evidence type="ECO:0000256" key="6">
    <source>
        <dbReference type="ARBA" id="ARBA00023014"/>
    </source>
</evidence>
<dbReference type="InterPro" id="IPR007197">
    <property type="entry name" value="rSAM"/>
</dbReference>
<organism evidence="8 9">
    <name type="scientific">Ruminococcus albus 8</name>
    <dbReference type="NCBI Taxonomy" id="246199"/>
    <lineage>
        <taxon>Bacteria</taxon>
        <taxon>Bacillati</taxon>
        <taxon>Bacillota</taxon>
        <taxon>Clostridia</taxon>
        <taxon>Eubacteriales</taxon>
        <taxon>Oscillospiraceae</taxon>
        <taxon>Ruminococcus</taxon>
    </lineage>
</organism>
<keyword evidence="4" id="KW-0479">Metal-binding</keyword>
<dbReference type="PANTHER" id="PTHR11135:SF0">
    <property type="entry name" value="ELONGATOR COMPLEX PROTEIN 3"/>
    <property type="match status" value="1"/>
</dbReference>
<dbReference type="InterPro" id="IPR023404">
    <property type="entry name" value="rSAM_horseshoe"/>
</dbReference>
<dbReference type="CDD" id="cd01335">
    <property type="entry name" value="Radical_SAM"/>
    <property type="match status" value="1"/>
</dbReference>
<keyword evidence="5" id="KW-0408">Iron</keyword>
<dbReference type="RefSeq" id="WP_002847135.1">
    <property type="nucleotide sequence ID" value="NZ_ADKM02000018.1"/>
</dbReference>
<feature type="domain" description="Radical SAM core" evidence="7">
    <location>
        <begin position="1"/>
        <end position="225"/>
    </location>
</feature>
<evidence type="ECO:0000313" key="8">
    <source>
        <dbReference type="EMBL" id="EGC04678.1"/>
    </source>
</evidence>
<dbReference type="PROSITE" id="PS51918">
    <property type="entry name" value="RADICAL_SAM"/>
    <property type="match status" value="1"/>
</dbReference>
<dbReference type="SFLD" id="SFLDG01082">
    <property type="entry name" value="B12-binding_domain_containing"/>
    <property type="match status" value="1"/>
</dbReference>
<dbReference type="Proteomes" id="UP000004259">
    <property type="component" value="Unassembled WGS sequence"/>
</dbReference>
<keyword evidence="3" id="KW-0949">S-adenosyl-L-methionine</keyword>
<evidence type="ECO:0000259" key="7">
    <source>
        <dbReference type="PROSITE" id="PS51918"/>
    </source>
</evidence>
<dbReference type="SMART" id="SM00729">
    <property type="entry name" value="Elp3"/>
    <property type="match status" value="1"/>
</dbReference>
<sequence>MHSNISIFVPHVGCPHKCAFCDQNAITGKQKLPHKDDVEKACMQALSQVDDISDTEIAFFGGSFTAIPRDYMLELLTAAKKFVGGGRFKGIRISTRPDYINAEILDILKSYGVTAIELGAQSMSDEVLEANERGHSAEDVRQASRLIREYGFELGLQMMVGLYKSGHQQEDETFNEIMAIRPDTVRIYPVVILKNTRLAKLLASGEYKPMSFEEVLSLSTRALGAFTAAGIRVIKCGLHASEIVEQDMVGGFYHPAFRELCEGELYRLRMESELDKAVKEGRSPENKKLVFAVKKGCISKAVGQKRANLRGFEELGFKVKIIEKEDIGLYEAKLLSDEEAAHDYAVRNIKQLKRSKSCGCFYCGRIFAPAEISDMINEGCGTAVCPYCGVDSVIGDASGYPVTKDFMHKMHERWF</sequence>
<dbReference type="InterPro" id="IPR039661">
    <property type="entry name" value="ELP3"/>
</dbReference>
<evidence type="ECO:0000313" key="9">
    <source>
        <dbReference type="Proteomes" id="UP000004259"/>
    </source>
</evidence>
<evidence type="ECO:0000256" key="5">
    <source>
        <dbReference type="ARBA" id="ARBA00023004"/>
    </source>
</evidence>
<dbReference type="Pfam" id="PF04055">
    <property type="entry name" value="Radical_SAM"/>
    <property type="match status" value="1"/>
</dbReference>
<dbReference type="SFLD" id="SFLDS00029">
    <property type="entry name" value="Radical_SAM"/>
    <property type="match status" value="1"/>
</dbReference>
<comment type="cofactor">
    <cofactor evidence="1">
        <name>[4Fe-4S] cluster</name>
        <dbReference type="ChEBI" id="CHEBI:49883"/>
    </cofactor>
</comment>
<dbReference type="GO" id="GO:0051539">
    <property type="term" value="F:4 iron, 4 sulfur cluster binding"/>
    <property type="evidence" value="ECO:0007669"/>
    <property type="project" value="UniProtKB-KW"/>
</dbReference>
<evidence type="ECO:0000256" key="1">
    <source>
        <dbReference type="ARBA" id="ARBA00001966"/>
    </source>
</evidence>
<keyword evidence="6" id="KW-0411">Iron-sulfur</keyword>
<evidence type="ECO:0000256" key="3">
    <source>
        <dbReference type="ARBA" id="ARBA00022691"/>
    </source>
</evidence>
<comment type="caution">
    <text evidence="8">The sequence shown here is derived from an EMBL/GenBank/DDBJ whole genome shotgun (WGS) entry which is preliminary data.</text>
</comment>
<dbReference type="AlphaFoldDB" id="E9S865"/>
<dbReference type="PANTHER" id="PTHR11135">
    <property type="entry name" value="HISTONE ACETYLTRANSFERASE-RELATED"/>
    <property type="match status" value="1"/>
</dbReference>
<dbReference type="InterPro" id="IPR032432">
    <property type="entry name" value="Radical_SAM_C"/>
</dbReference>
<protein>
    <submittedName>
        <fullName evidence="8">Radical SAM domain protein</fullName>
    </submittedName>
</protein>
<accession>E9S865</accession>
<dbReference type="eggNOG" id="COG1243">
    <property type="taxonomic scope" value="Bacteria"/>
</dbReference>
<keyword evidence="9" id="KW-1185">Reference proteome</keyword>
<dbReference type="SUPFAM" id="SSF102114">
    <property type="entry name" value="Radical SAM enzymes"/>
    <property type="match status" value="1"/>
</dbReference>